<evidence type="ECO:0000313" key="1">
    <source>
        <dbReference type="EMBL" id="KAF3945791.1"/>
    </source>
</evidence>
<accession>A0A8J4VER9</accession>
<gene>
    <name evidence="1" type="ORF">CMV_027869</name>
</gene>
<proteinExistence type="predicted"/>
<comment type="caution">
    <text evidence="1">The sequence shown here is derived from an EMBL/GenBank/DDBJ whole genome shotgun (WGS) entry which is preliminary data.</text>
</comment>
<feature type="non-terminal residue" evidence="1">
    <location>
        <position position="1"/>
    </location>
</feature>
<evidence type="ECO:0000313" key="2">
    <source>
        <dbReference type="Proteomes" id="UP000737018"/>
    </source>
</evidence>
<dbReference type="AlphaFoldDB" id="A0A8J4VER9"/>
<protein>
    <submittedName>
        <fullName evidence="1">Uncharacterized protein</fullName>
    </submittedName>
</protein>
<dbReference type="Proteomes" id="UP000737018">
    <property type="component" value="Unassembled WGS sequence"/>
</dbReference>
<dbReference type="EMBL" id="JRKL02011065">
    <property type="protein sequence ID" value="KAF3945791.1"/>
    <property type="molecule type" value="Genomic_DNA"/>
</dbReference>
<keyword evidence="2" id="KW-1185">Reference proteome</keyword>
<sequence>LGALKGDICFKAITTSCLVNSPQSRVFISAVTKHGAA</sequence>
<reference evidence="1" key="1">
    <citation type="submission" date="2020-03" db="EMBL/GenBank/DDBJ databases">
        <title>Castanea mollissima Vanexum genome sequencing.</title>
        <authorList>
            <person name="Staton M."/>
        </authorList>
    </citation>
    <scope>NUCLEOTIDE SEQUENCE</scope>
    <source>
        <tissue evidence="1">Leaf</tissue>
    </source>
</reference>
<organism evidence="1 2">
    <name type="scientific">Castanea mollissima</name>
    <name type="common">Chinese chestnut</name>
    <dbReference type="NCBI Taxonomy" id="60419"/>
    <lineage>
        <taxon>Eukaryota</taxon>
        <taxon>Viridiplantae</taxon>
        <taxon>Streptophyta</taxon>
        <taxon>Embryophyta</taxon>
        <taxon>Tracheophyta</taxon>
        <taxon>Spermatophyta</taxon>
        <taxon>Magnoliopsida</taxon>
        <taxon>eudicotyledons</taxon>
        <taxon>Gunneridae</taxon>
        <taxon>Pentapetalae</taxon>
        <taxon>rosids</taxon>
        <taxon>fabids</taxon>
        <taxon>Fagales</taxon>
        <taxon>Fagaceae</taxon>
        <taxon>Castanea</taxon>
    </lineage>
</organism>
<dbReference type="OrthoDB" id="1628411at2759"/>
<name>A0A8J4VER9_9ROSI</name>